<evidence type="ECO:0000256" key="1">
    <source>
        <dbReference type="SAM" id="SignalP"/>
    </source>
</evidence>
<protein>
    <submittedName>
        <fullName evidence="2">TorF family putative porin</fullName>
    </submittedName>
</protein>
<organism evidence="2 3">
    <name type="scientific">Seohaeicola nanhaiensis</name>
    <dbReference type="NCBI Taxonomy" id="1387282"/>
    <lineage>
        <taxon>Bacteria</taxon>
        <taxon>Pseudomonadati</taxon>
        <taxon>Pseudomonadota</taxon>
        <taxon>Alphaproteobacteria</taxon>
        <taxon>Rhodobacterales</taxon>
        <taxon>Roseobacteraceae</taxon>
        <taxon>Seohaeicola</taxon>
    </lineage>
</organism>
<keyword evidence="3" id="KW-1185">Reference proteome</keyword>
<sequence>MRKFLAASVLASGLAAPGLASAQDLTITGGFSLVSRYVSSGVEQTTGAAFQPWLEAEYRGLYLNLWASNTDDLITGSDIEVDVTIGYRGEVGKFSYDLGYVRYYYRNPSVDCCGEAFVSFGYAVTDSLALGLAFAHDPVADYVDSSFNFEYAINDKFGVAGEYGSISNGGQKYWNIGATYAINDNVGITGAWHDNDINDGTFVLSLDTSFNIR</sequence>
<name>A0ABV9KMU9_9RHOB</name>
<dbReference type="Pfam" id="PF09694">
    <property type="entry name" value="Gcw_chp"/>
    <property type="match status" value="1"/>
</dbReference>
<proteinExistence type="predicted"/>
<dbReference type="EMBL" id="JBHSGI010000033">
    <property type="protein sequence ID" value="MFC4671144.1"/>
    <property type="molecule type" value="Genomic_DNA"/>
</dbReference>
<dbReference type="NCBIfam" id="TIGR02001">
    <property type="entry name" value="gcw_chp"/>
    <property type="match status" value="1"/>
</dbReference>
<dbReference type="Proteomes" id="UP001595973">
    <property type="component" value="Unassembled WGS sequence"/>
</dbReference>
<evidence type="ECO:0000313" key="3">
    <source>
        <dbReference type="Proteomes" id="UP001595973"/>
    </source>
</evidence>
<evidence type="ECO:0000313" key="2">
    <source>
        <dbReference type="EMBL" id="MFC4671144.1"/>
    </source>
</evidence>
<feature type="chain" id="PRO_5045809964" evidence="1">
    <location>
        <begin position="23"/>
        <end position="213"/>
    </location>
</feature>
<dbReference type="InterPro" id="IPR010239">
    <property type="entry name" value="CHP02001"/>
</dbReference>
<reference evidence="3" key="1">
    <citation type="journal article" date="2019" name="Int. J. Syst. Evol. Microbiol.">
        <title>The Global Catalogue of Microorganisms (GCM) 10K type strain sequencing project: providing services to taxonomists for standard genome sequencing and annotation.</title>
        <authorList>
            <consortium name="The Broad Institute Genomics Platform"/>
            <consortium name="The Broad Institute Genome Sequencing Center for Infectious Disease"/>
            <person name="Wu L."/>
            <person name="Ma J."/>
        </authorList>
    </citation>
    <scope>NUCLEOTIDE SEQUENCE [LARGE SCALE GENOMIC DNA]</scope>
    <source>
        <strain evidence="3">CGMCC 4.7283</strain>
    </source>
</reference>
<accession>A0ABV9KMU9</accession>
<dbReference type="RefSeq" id="WP_380721233.1">
    <property type="nucleotide sequence ID" value="NZ_JBHSGI010000033.1"/>
</dbReference>
<gene>
    <name evidence="2" type="ORF">ACFO5X_21520</name>
</gene>
<keyword evidence="1" id="KW-0732">Signal</keyword>
<comment type="caution">
    <text evidence="2">The sequence shown here is derived from an EMBL/GenBank/DDBJ whole genome shotgun (WGS) entry which is preliminary data.</text>
</comment>
<feature type="signal peptide" evidence="1">
    <location>
        <begin position="1"/>
        <end position="22"/>
    </location>
</feature>